<evidence type="ECO:0000313" key="3">
    <source>
        <dbReference type="Proteomes" id="UP000641932"/>
    </source>
</evidence>
<sequence length="190" mass="19549">MPSIRYVFNPVALPELAYYPHGNAIECDILAGAADAVLRGLRELEVDRRGSIVIEPVEMAFSGTAAEAEQQLGALAHAPVREEVEAGIREGCHLPSFYVHLVIAGLIGAVGIIANSQILGGSAGCTYQPNSRRSGQVRGLARGQGRSGERGGSACLAGRTAPCRRRVLGGGAAVAALVLAGAPGGPWGSR</sequence>
<protein>
    <submittedName>
        <fullName evidence="2">Uncharacterized protein</fullName>
    </submittedName>
</protein>
<evidence type="ECO:0000313" key="2">
    <source>
        <dbReference type="EMBL" id="GGO93186.1"/>
    </source>
</evidence>
<dbReference type="EMBL" id="BMMS01000020">
    <property type="protein sequence ID" value="GGO93186.1"/>
    <property type="molecule type" value="Genomic_DNA"/>
</dbReference>
<evidence type="ECO:0000256" key="1">
    <source>
        <dbReference type="SAM" id="MobiDB-lite"/>
    </source>
</evidence>
<reference evidence="2" key="1">
    <citation type="journal article" date="2014" name="Int. J. Syst. Evol. Microbiol.">
        <title>Complete genome sequence of Corynebacterium casei LMG S-19264T (=DSM 44701T), isolated from a smear-ripened cheese.</title>
        <authorList>
            <consortium name="US DOE Joint Genome Institute (JGI-PGF)"/>
            <person name="Walter F."/>
            <person name="Albersmeier A."/>
            <person name="Kalinowski J."/>
            <person name="Ruckert C."/>
        </authorList>
    </citation>
    <scope>NUCLEOTIDE SEQUENCE</scope>
    <source>
        <strain evidence="2">CGMCC 4.7201</strain>
    </source>
</reference>
<keyword evidence="3" id="KW-1185">Reference proteome</keyword>
<feature type="region of interest" description="Disordered" evidence="1">
    <location>
        <begin position="134"/>
        <end position="153"/>
    </location>
</feature>
<name>A0A917ZTU8_9ACTN</name>
<gene>
    <name evidence="2" type="ORF">GCM10012280_45130</name>
</gene>
<comment type="caution">
    <text evidence="2">The sequence shown here is derived from an EMBL/GenBank/DDBJ whole genome shotgun (WGS) entry which is preliminary data.</text>
</comment>
<reference evidence="2" key="2">
    <citation type="submission" date="2020-09" db="EMBL/GenBank/DDBJ databases">
        <authorList>
            <person name="Sun Q."/>
            <person name="Zhou Y."/>
        </authorList>
    </citation>
    <scope>NUCLEOTIDE SEQUENCE</scope>
    <source>
        <strain evidence="2">CGMCC 4.7201</strain>
    </source>
</reference>
<accession>A0A917ZTU8</accession>
<dbReference type="RefSeq" id="WP_189133591.1">
    <property type="nucleotide sequence ID" value="NZ_BMMS01000020.1"/>
</dbReference>
<dbReference type="AlphaFoldDB" id="A0A917ZTU8"/>
<organism evidence="2 3">
    <name type="scientific">Wenjunlia tyrosinilytica</name>
    <dbReference type="NCBI Taxonomy" id="1544741"/>
    <lineage>
        <taxon>Bacteria</taxon>
        <taxon>Bacillati</taxon>
        <taxon>Actinomycetota</taxon>
        <taxon>Actinomycetes</taxon>
        <taxon>Kitasatosporales</taxon>
        <taxon>Streptomycetaceae</taxon>
        <taxon>Wenjunlia</taxon>
    </lineage>
</organism>
<proteinExistence type="predicted"/>
<dbReference type="Proteomes" id="UP000641932">
    <property type="component" value="Unassembled WGS sequence"/>
</dbReference>